<evidence type="ECO:0000313" key="2">
    <source>
        <dbReference type="EMBL" id="WRL62612.1"/>
    </source>
</evidence>
<accession>A0ABZ1AWW6</accession>
<feature type="compositionally biased region" description="Low complexity" evidence="1">
    <location>
        <begin position="33"/>
        <end position="53"/>
    </location>
</feature>
<feature type="region of interest" description="Disordered" evidence="1">
    <location>
        <begin position="1"/>
        <end position="58"/>
    </location>
</feature>
<dbReference type="EMBL" id="CP141261">
    <property type="protein sequence ID" value="WRL62612.1"/>
    <property type="molecule type" value="Genomic_DNA"/>
</dbReference>
<proteinExistence type="predicted"/>
<evidence type="ECO:0000256" key="1">
    <source>
        <dbReference type="SAM" id="MobiDB-lite"/>
    </source>
</evidence>
<keyword evidence="3" id="KW-1185">Reference proteome</keyword>
<feature type="compositionally biased region" description="Polar residues" evidence="1">
    <location>
        <begin position="21"/>
        <end position="30"/>
    </location>
</feature>
<evidence type="ECO:0000313" key="3">
    <source>
        <dbReference type="Proteomes" id="UP001324287"/>
    </source>
</evidence>
<reference evidence="2 3" key="1">
    <citation type="submission" date="2023-12" db="EMBL/GenBank/DDBJ databases">
        <title>Blastococcus brunescens sp. nov., an actonobacterium isolated from sandstone collected in sahara desert.</title>
        <authorList>
            <person name="Gtari M."/>
            <person name="Ghodhbane F."/>
        </authorList>
    </citation>
    <scope>NUCLEOTIDE SEQUENCE [LARGE SCALE GENOMIC DNA]</scope>
    <source>
        <strain evidence="2 3">BMG 8361</strain>
    </source>
</reference>
<organism evidence="2 3">
    <name type="scientific">Blastococcus brunescens</name>
    <dbReference type="NCBI Taxonomy" id="1564165"/>
    <lineage>
        <taxon>Bacteria</taxon>
        <taxon>Bacillati</taxon>
        <taxon>Actinomycetota</taxon>
        <taxon>Actinomycetes</taxon>
        <taxon>Geodermatophilales</taxon>
        <taxon>Geodermatophilaceae</taxon>
        <taxon>Blastococcus</taxon>
    </lineage>
</organism>
<name>A0ABZ1AWW6_9ACTN</name>
<sequence>MSVVSAPAPTTSSGERAPSSRALTSSTVGPSTPAGRRTCAGAAAGPAPVMGRPQSSMGTITIAGPRAVTASW</sequence>
<dbReference type="RefSeq" id="WP_324273964.1">
    <property type="nucleotide sequence ID" value="NZ_CP141261.1"/>
</dbReference>
<dbReference type="Proteomes" id="UP001324287">
    <property type="component" value="Chromosome"/>
</dbReference>
<gene>
    <name evidence="2" type="ORF">U6N30_22040</name>
</gene>
<protein>
    <submittedName>
        <fullName evidence="2">Uncharacterized protein</fullName>
    </submittedName>
</protein>